<evidence type="ECO:0000256" key="3">
    <source>
        <dbReference type="SAM" id="MobiDB-lite"/>
    </source>
</evidence>
<evidence type="ECO:0000313" key="5">
    <source>
        <dbReference type="EMBL" id="GCD40534.1"/>
    </source>
</evidence>
<feature type="binding site" evidence="2">
    <location>
        <position position="221"/>
    </location>
    <ligand>
        <name>substrate</name>
    </ligand>
</feature>
<reference evidence="5 6" key="1">
    <citation type="submission" date="2018-11" db="EMBL/GenBank/DDBJ databases">
        <title>Whole genome sequence of Streptomyces paromomycinus NBRC 15454(T).</title>
        <authorList>
            <person name="Komaki H."/>
            <person name="Tamura T."/>
        </authorList>
    </citation>
    <scope>NUCLEOTIDE SEQUENCE [LARGE SCALE GENOMIC DNA]</scope>
    <source>
        <strain evidence="5 6">NBRC 15454</strain>
    </source>
</reference>
<dbReference type="Pfam" id="PF21168">
    <property type="entry name" value="FkbO_Hyg5-like_N"/>
    <property type="match status" value="1"/>
</dbReference>
<dbReference type="EMBL" id="BHZD01000001">
    <property type="protein sequence ID" value="GCD40534.1"/>
    <property type="molecule type" value="Genomic_DNA"/>
</dbReference>
<feature type="binding site" evidence="2">
    <location>
        <position position="148"/>
    </location>
    <ligand>
        <name>substrate</name>
    </ligand>
</feature>
<organism evidence="5 6">
    <name type="scientific">Streptomyces paromomycinus</name>
    <name type="common">Streptomyces rimosus subsp. paromomycinus</name>
    <dbReference type="NCBI Taxonomy" id="92743"/>
    <lineage>
        <taxon>Bacteria</taxon>
        <taxon>Bacillati</taxon>
        <taxon>Actinomycetota</taxon>
        <taxon>Actinomycetes</taxon>
        <taxon>Kitasatosporales</taxon>
        <taxon>Streptomycetaceae</taxon>
        <taxon>Streptomyces</taxon>
    </lineage>
</organism>
<sequence>MTDVALSPDTLDVEFRERTEEAAPDFPGVHTLGVVDHGPRPAGPSLTRRGVELTVPMAAAEADGFAEVWTTTRPVRTGCHRGIHYAYDGEHLFCAGRVPAARSYARRTEEAYTALLELTGELGYHSLFRMWNFIGRINEDNADRLEIYRDFCLGRATAFEKSRYPLRRLSAATGIGALGEGISFCALSAKSGICTPLENPRQIAAYHYPRRYGPKSPSFARATHVRHTAAGTGTGTAEDAPSQDAPAHDHRTHDRLYVSGTASIVGHASVHAGRIEEQVRTTLDNIAGVIGDANAAAHGLAHGYRLTDLYRAKVYVRHAEHLDAVRRLCAEAFAPEAEIAFLNVDICRSDLLVEIEGIAR</sequence>
<dbReference type="InterPro" id="IPR049368">
    <property type="entry name" value="FkbO_Hyg5-like_N"/>
</dbReference>
<evidence type="ECO:0000313" key="6">
    <source>
        <dbReference type="Proteomes" id="UP000286746"/>
    </source>
</evidence>
<dbReference type="NCBIfam" id="TIGR04444">
    <property type="entry name" value="chori_FkbO_Hyg5"/>
    <property type="match status" value="1"/>
</dbReference>
<dbReference type="CDD" id="cd06153">
    <property type="entry name" value="YjgF_YER057c_UK114_like_5"/>
    <property type="match status" value="1"/>
</dbReference>
<feature type="region of interest" description="Disordered" evidence="3">
    <location>
        <begin position="231"/>
        <end position="251"/>
    </location>
</feature>
<evidence type="ECO:0000256" key="1">
    <source>
        <dbReference type="PIRSR" id="PIRSR631038-1"/>
    </source>
</evidence>
<comment type="caution">
    <text evidence="5">The sequence shown here is derived from an EMBL/GenBank/DDBJ whole genome shotgun (WGS) entry which is preliminary data.</text>
</comment>
<dbReference type="Proteomes" id="UP000286746">
    <property type="component" value="Unassembled WGS sequence"/>
</dbReference>
<feature type="active site" description="Proton acceptor" evidence="1">
    <location>
        <position position="354"/>
    </location>
</feature>
<dbReference type="SUPFAM" id="SSF55298">
    <property type="entry name" value="YjgF-like"/>
    <property type="match status" value="1"/>
</dbReference>
<dbReference type="InterPro" id="IPR035959">
    <property type="entry name" value="RutC-like_sf"/>
</dbReference>
<dbReference type="AlphaFoldDB" id="A0A401VTW4"/>
<keyword evidence="6" id="KW-1185">Reference proteome</keyword>
<evidence type="ECO:0000256" key="2">
    <source>
        <dbReference type="PIRSR" id="PIRSR631038-2"/>
    </source>
</evidence>
<feature type="binding site" evidence="2">
    <location>
        <position position="208"/>
    </location>
    <ligand>
        <name>substrate</name>
    </ligand>
</feature>
<dbReference type="Gene3D" id="3.30.1330.40">
    <property type="entry name" value="RutC-like"/>
    <property type="match status" value="1"/>
</dbReference>
<feature type="domain" description="Chorismatase FkbO/Hyg5-like N-terminal" evidence="4">
    <location>
        <begin position="67"/>
        <end position="187"/>
    </location>
</feature>
<feature type="binding site" evidence="2">
    <location>
        <position position="155"/>
    </location>
    <ligand>
        <name>substrate</name>
    </ligand>
</feature>
<accession>A0A401VTW4</accession>
<feature type="region of interest" description="Disordered" evidence="3">
    <location>
        <begin position="26"/>
        <end position="46"/>
    </location>
</feature>
<protein>
    <submittedName>
        <fullName evidence="5">3-hydroxybenzoate synthase</fullName>
    </submittedName>
</protein>
<evidence type="ECO:0000259" key="4">
    <source>
        <dbReference type="Pfam" id="PF21168"/>
    </source>
</evidence>
<gene>
    <name evidence="5" type="ORF">GKJPGBOP_00184</name>
</gene>
<name>A0A401VTW4_STREY</name>
<dbReference type="InterPro" id="IPR031038">
    <property type="entry name" value="Chori_FkbO_Hyg5"/>
</dbReference>
<proteinExistence type="predicted"/>
<dbReference type="RefSeq" id="WP_170251460.1">
    <property type="nucleotide sequence ID" value="NZ_BHZD01000001.1"/>
</dbReference>